<dbReference type="Pfam" id="PF01917">
    <property type="entry name" value="Flagellin_arch-type"/>
    <property type="match status" value="1"/>
</dbReference>
<dbReference type="GO" id="GO:0005198">
    <property type="term" value="F:structural molecule activity"/>
    <property type="evidence" value="ECO:0007669"/>
    <property type="project" value="InterPro"/>
</dbReference>
<keyword evidence="5" id="KW-0812">Transmembrane</keyword>
<evidence type="ECO:0000313" key="6">
    <source>
        <dbReference type="EMBL" id="OYR58658.1"/>
    </source>
</evidence>
<keyword evidence="7" id="KW-1185">Reference proteome</keyword>
<dbReference type="AlphaFoldDB" id="A0A256IQ16"/>
<organism evidence="6 7">
    <name type="scientific">Halorubrum halodurans</name>
    <dbReference type="NCBI Taxonomy" id="1383851"/>
    <lineage>
        <taxon>Archaea</taxon>
        <taxon>Methanobacteriati</taxon>
        <taxon>Methanobacteriota</taxon>
        <taxon>Stenosarchaea group</taxon>
        <taxon>Halobacteria</taxon>
        <taxon>Halobacteriales</taxon>
        <taxon>Haloferacaceae</taxon>
        <taxon>Halorubrum</taxon>
    </lineage>
</organism>
<dbReference type="InterPro" id="IPR002774">
    <property type="entry name" value="Flagellin_arc-type"/>
</dbReference>
<keyword evidence="5" id="KW-0472">Membrane</keyword>
<dbReference type="Proteomes" id="UP000216308">
    <property type="component" value="Unassembled WGS sequence"/>
</dbReference>
<dbReference type="EMBL" id="NHPJ01000026">
    <property type="protein sequence ID" value="OYR58658.1"/>
    <property type="molecule type" value="Genomic_DNA"/>
</dbReference>
<evidence type="ECO:0000256" key="3">
    <source>
        <dbReference type="ARBA" id="ARBA00022440"/>
    </source>
</evidence>
<dbReference type="PANTHER" id="PTHR35903:SF1">
    <property type="entry name" value="FLAGELLIN B1"/>
    <property type="match status" value="1"/>
</dbReference>
<evidence type="ECO:0000256" key="2">
    <source>
        <dbReference type="ARBA" id="ARBA00010256"/>
    </source>
</evidence>
<reference evidence="6 7" key="1">
    <citation type="journal article" date="2014" name="Front. Microbiol.">
        <title>Population and genomic analysis of the genus Halorubrum.</title>
        <authorList>
            <person name="Fullmer M.S."/>
            <person name="Soucy S.M."/>
            <person name="Swithers K.S."/>
            <person name="Makkay A.M."/>
            <person name="Wheeler R."/>
            <person name="Ventosa A."/>
            <person name="Gogarten J.P."/>
            <person name="Papke R.T."/>
        </authorList>
    </citation>
    <scope>NUCLEOTIDE SEQUENCE [LARGE SCALE GENOMIC DNA]</scope>
    <source>
        <strain evidence="6 7">Cb34</strain>
    </source>
</reference>
<dbReference type="NCBIfam" id="TIGR02537">
    <property type="entry name" value="arch_flag_Nterm"/>
    <property type="match status" value="1"/>
</dbReference>
<dbReference type="OrthoDB" id="102632at2157"/>
<keyword evidence="5" id="KW-1133">Transmembrane helix</keyword>
<evidence type="ECO:0000256" key="4">
    <source>
        <dbReference type="RuleBase" id="RU361282"/>
    </source>
</evidence>
<evidence type="ECO:0000313" key="7">
    <source>
        <dbReference type="Proteomes" id="UP000216308"/>
    </source>
</evidence>
<accession>A0A256IQ16</accession>
<gene>
    <name evidence="6" type="ORF">DJ70_02455</name>
</gene>
<proteinExistence type="inferred from homology"/>
<dbReference type="PANTHER" id="PTHR35903">
    <property type="entry name" value="FLAGELLIN B1"/>
    <property type="match status" value="1"/>
</dbReference>
<comment type="function">
    <text evidence="4">Flagellin is the subunit protein which polymerizes to form the filaments of archaeal flagella.</text>
</comment>
<dbReference type="GO" id="GO:0097588">
    <property type="term" value="P:archaeal or bacterial-type flagellum-dependent cell motility"/>
    <property type="evidence" value="ECO:0007669"/>
    <property type="project" value="InterPro"/>
</dbReference>
<dbReference type="InterPro" id="IPR013373">
    <property type="entry name" value="Flagellin/pilin_N_arc"/>
</dbReference>
<dbReference type="GO" id="GO:0097589">
    <property type="term" value="C:archaeal-type flagellum"/>
    <property type="evidence" value="ECO:0007669"/>
    <property type="project" value="UniProtKB-SubCell"/>
</dbReference>
<keyword evidence="3 4" id="KW-0974">Archaeal flagellum</keyword>
<evidence type="ECO:0000256" key="5">
    <source>
        <dbReference type="SAM" id="Phobius"/>
    </source>
</evidence>
<evidence type="ECO:0000256" key="1">
    <source>
        <dbReference type="ARBA" id="ARBA00004618"/>
    </source>
</evidence>
<comment type="caution">
    <text evidence="6">The sequence shown here is derived from an EMBL/GenBank/DDBJ whole genome shotgun (WGS) entry which is preliminary data.</text>
</comment>
<dbReference type="RefSeq" id="WP_094529811.1">
    <property type="nucleotide sequence ID" value="NZ_NHPJ01000026.1"/>
</dbReference>
<feature type="transmembrane region" description="Helical" evidence="5">
    <location>
        <begin position="16"/>
        <end position="37"/>
    </location>
</feature>
<protein>
    <recommendedName>
        <fullName evidence="4">Flagellin</fullName>
    </recommendedName>
</protein>
<name>A0A256IQ16_9EURY</name>
<sequence>MFETILDEEERGQVGIGTLIVFIAMVLVAAIAAGVLINTAGFLQTQAEATGEESTSQVTDRLQVYTAAVSSGNIDSSNGIQQIDLRVGLSPGSDRLVLDGDVNVQVVGPNGVATADMSSVGGTTLTDSSDRATVSLDLGSTSGIDATAAVSSGLGAGETLEVTITAPSGGQTFEVYTAPEPLIDTQSVTL</sequence>
<comment type="subcellular location">
    <subcellularLocation>
        <location evidence="1 4">Archaeal flagellum</location>
    </subcellularLocation>
</comment>
<comment type="similarity">
    <text evidence="2 4">Belongs to the archaeal flagellin family.</text>
</comment>